<comment type="caution">
    <text evidence="4">The sequence shown here is derived from an EMBL/GenBank/DDBJ whole genome shotgun (WGS) entry which is preliminary data.</text>
</comment>
<dbReference type="PANTHER" id="PTHR31569">
    <property type="entry name" value="SWIM-TYPE DOMAIN-CONTAINING PROTEIN"/>
    <property type="match status" value="1"/>
</dbReference>
<reference evidence="4 5" key="1">
    <citation type="submission" date="2018-08" db="EMBL/GenBank/DDBJ databases">
        <title>Genomic investigation of the strawberry pathogen Phytophthora fragariae indicates pathogenicity is determined by transcriptional variation in three key races.</title>
        <authorList>
            <person name="Adams T.M."/>
            <person name="Armitage A.D."/>
            <person name="Sobczyk M.K."/>
            <person name="Bates H.J."/>
            <person name="Dunwell J.M."/>
            <person name="Nellist C.F."/>
            <person name="Harrison R.J."/>
        </authorList>
    </citation>
    <scope>NUCLEOTIDE SEQUENCE [LARGE SCALE GENOMIC DNA]</scope>
    <source>
        <strain evidence="4 5">NOV-5</strain>
    </source>
</reference>
<dbReference type="PROSITE" id="PS50966">
    <property type="entry name" value="ZF_SWIM"/>
    <property type="match status" value="1"/>
</dbReference>
<sequence>MQTNSSAQERLKTLLHDFKQVKGSEVLVIQDDLDITCGIVIHSQVQKLVFEQWGENLALDFTHGTNNLRFHLGSLVATGPTGRGIPVVDFLALNEKAVTMTVIFKFVKEKNPEAWHRVQTFVIDKHLAEWQVLERCFPDAKVLLCQFHALTYWKKILGRKFGLKPAERDIVQRCFANMLYSPTEEIYTYWYGELVSFAKDGHSSWERFVVTMKETTCQKKDASRWEVFTNTNTFTCDDLAWSCTCAFYTSQHLPCQHLMFVVREAHGFEELPPIALDARWNMASATSHTARMSLGVSEIASVVDTVKLKKPRNVNATSNTSNPSDVNLGNVPTYASTTSQVAFVRLKRSGKCDNIVLTHAEKYNISRSVFDPVLDRLMRLSSARFYKQIQYWEEVITKFTDREQPASLPNHDNLSHGVNSADSESETDFEDDYLLELADILEADDEMWLDEPEPSSTLSPPATLTLPTATLSSPQATLTPLAQRISPARLATKDNVLTDSTTTSLHGPEWSVADLDSCPSAPQVSLDHLEVSELSQAIIEGNENDNNVSPPSSGDEATKLGN</sequence>
<dbReference type="Pfam" id="PF21056">
    <property type="entry name" value="ZSWIM1-3_RNaseH-like"/>
    <property type="match status" value="1"/>
</dbReference>
<dbReference type="InterPro" id="IPR048324">
    <property type="entry name" value="ZSWIM1-3_RNaseH-like"/>
</dbReference>
<dbReference type="PANTHER" id="PTHR31569:SF4">
    <property type="entry name" value="SWIM-TYPE DOMAIN-CONTAINING PROTEIN"/>
    <property type="match status" value="1"/>
</dbReference>
<dbReference type="AlphaFoldDB" id="A0A6A3TLZ1"/>
<feature type="compositionally biased region" description="Polar residues" evidence="2">
    <location>
        <begin position="410"/>
        <end position="422"/>
    </location>
</feature>
<organism evidence="4 5">
    <name type="scientific">Phytophthora fragariae</name>
    <dbReference type="NCBI Taxonomy" id="53985"/>
    <lineage>
        <taxon>Eukaryota</taxon>
        <taxon>Sar</taxon>
        <taxon>Stramenopiles</taxon>
        <taxon>Oomycota</taxon>
        <taxon>Peronosporomycetes</taxon>
        <taxon>Peronosporales</taxon>
        <taxon>Peronosporaceae</taxon>
        <taxon>Phytophthora</taxon>
    </lineage>
</organism>
<keyword evidence="1" id="KW-0863">Zinc-finger</keyword>
<keyword evidence="1" id="KW-0479">Metal-binding</keyword>
<keyword evidence="1" id="KW-0862">Zinc</keyword>
<accession>A0A6A3TLZ1</accession>
<name>A0A6A3TLZ1_9STRA</name>
<dbReference type="InterPro" id="IPR052579">
    <property type="entry name" value="Zinc_finger_SWIM"/>
</dbReference>
<dbReference type="Proteomes" id="UP000440732">
    <property type="component" value="Unassembled WGS sequence"/>
</dbReference>
<evidence type="ECO:0000256" key="1">
    <source>
        <dbReference type="PROSITE-ProRule" id="PRU00325"/>
    </source>
</evidence>
<evidence type="ECO:0000313" key="5">
    <source>
        <dbReference type="Proteomes" id="UP000440732"/>
    </source>
</evidence>
<feature type="region of interest" description="Disordered" evidence="2">
    <location>
        <begin position="404"/>
        <end position="426"/>
    </location>
</feature>
<feature type="region of interest" description="Disordered" evidence="2">
    <location>
        <begin position="536"/>
        <end position="562"/>
    </location>
</feature>
<protein>
    <recommendedName>
        <fullName evidence="3">SWIM-type domain-containing protein</fullName>
    </recommendedName>
</protein>
<feature type="domain" description="SWIM-type" evidence="3">
    <location>
        <begin position="228"/>
        <end position="266"/>
    </location>
</feature>
<gene>
    <name evidence="4" type="ORF">PF006_g14345</name>
</gene>
<evidence type="ECO:0000313" key="4">
    <source>
        <dbReference type="EMBL" id="KAE9136605.1"/>
    </source>
</evidence>
<proteinExistence type="predicted"/>
<dbReference type="EMBL" id="QXGA01000897">
    <property type="protein sequence ID" value="KAE9136605.1"/>
    <property type="molecule type" value="Genomic_DNA"/>
</dbReference>
<dbReference type="InterPro" id="IPR007527">
    <property type="entry name" value="Znf_SWIM"/>
</dbReference>
<evidence type="ECO:0000259" key="3">
    <source>
        <dbReference type="PROSITE" id="PS50966"/>
    </source>
</evidence>
<dbReference type="GO" id="GO:0008270">
    <property type="term" value="F:zinc ion binding"/>
    <property type="evidence" value="ECO:0007669"/>
    <property type="project" value="UniProtKB-KW"/>
</dbReference>
<evidence type="ECO:0000256" key="2">
    <source>
        <dbReference type="SAM" id="MobiDB-lite"/>
    </source>
</evidence>